<proteinExistence type="predicted"/>
<dbReference type="Gene3D" id="3.40.50.720">
    <property type="entry name" value="NAD(P)-binding Rossmann-like Domain"/>
    <property type="match status" value="1"/>
</dbReference>
<evidence type="ECO:0000313" key="2">
    <source>
        <dbReference type="Proteomes" id="UP000070544"/>
    </source>
</evidence>
<dbReference type="SUPFAM" id="SSF51735">
    <property type="entry name" value="NAD(P)-binding Rossmann-fold domains"/>
    <property type="match status" value="1"/>
</dbReference>
<dbReference type="EMBL" id="KQ965748">
    <property type="protein sequence ID" value="KXS17151.1"/>
    <property type="molecule type" value="Genomic_DNA"/>
</dbReference>
<name>A0A139AK44_GONPJ</name>
<dbReference type="InterPro" id="IPR036291">
    <property type="entry name" value="NAD(P)-bd_dom_sf"/>
</dbReference>
<organism evidence="1 2">
    <name type="scientific">Gonapodya prolifera (strain JEL478)</name>
    <name type="common">Monoblepharis prolifera</name>
    <dbReference type="NCBI Taxonomy" id="1344416"/>
    <lineage>
        <taxon>Eukaryota</taxon>
        <taxon>Fungi</taxon>
        <taxon>Fungi incertae sedis</taxon>
        <taxon>Chytridiomycota</taxon>
        <taxon>Chytridiomycota incertae sedis</taxon>
        <taxon>Monoblepharidomycetes</taxon>
        <taxon>Monoblepharidales</taxon>
        <taxon>Gonapodyaceae</taxon>
        <taxon>Gonapodya</taxon>
    </lineage>
</organism>
<reference evidence="1 2" key="1">
    <citation type="journal article" date="2015" name="Genome Biol. Evol.">
        <title>Phylogenomic analyses indicate that early fungi evolved digesting cell walls of algal ancestors of land plants.</title>
        <authorList>
            <person name="Chang Y."/>
            <person name="Wang S."/>
            <person name="Sekimoto S."/>
            <person name="Aerts A.L."/>
            <person name="Choi C."/>
            <person name="Clum A."/>
            <person name="LaButti K.M."/>
            <person name="Lindquist E.A."/>
            <person name="Yee Ngan C."/>
            <person name="Ohm R.A."/>
            <person name="Salamov A.A."/>
            <person name="Grigoriev I.V."/>
            <person name="Spatafora J.W."/>
            <person name="Berbee M.L."/>
        </authorList>
    </citation>
    <scope>NUCLEOTIDE SEQUENCE [LARGE SCALE GENOMIC DNA]</scope>
    <source>
        <strain evidence="1 2">JEL478</strain>
    </source>
</reference>
<dbReference type="AlphaFoldDB" id="A0A139AK44"/>
<accession>A0A139AK44</accession>
<gene>
    <name evidence="1" type="ORF">M427DRAFT_264293</name>
</gene>
<evidence type="ECO:0000313" key="1">
    <source>
        <dbReference type="EMBL" id="KXS17151.1"/>
    </source>
</evidence>
<dbReference type="OrthoDB" id="498125at2759"/>
<protein>
    <submittedName>
        <fullName evidence="1">Uncharacterized protein</fullName>
    </submittedName>
</protein>
<sequence length="89" mass="9539">MTADPQKSSTVCLMALFSPKQHHTTTRPLGLMDTSATETFAPDPISFATAVATVPLEFFGLGPSDHIAHACVYFASDEARYVTGKSICM</sequence>
<dbReference type="Proteomes" id="UP000070544">
    <property type="component" value="Unassembled WGS sequence"/>
</dbReference>
<keyword evidence="2" id="KW-1185">Reference proteome</keyword>